<dbReference type="PROSITE" id="PS51186">
    <property type="entry name" value="GNAT"/>
    <property type="match status" value="1"/>
</dbReference>
<keyword evidence="2" id="KW-0012">Acyltransferase</keyword>
<keyword evidence="3" id="KW-1185">Reference proteome</keyword>
<dbReference type="SUPFAM" id="SSF55729">
    <property type="entry name" value="Acyl-CoA N-acyltransferases (Nat)"/>
    <property type="match status" value="1"/>
</dbReference>
<dbReference type="Pfam" id="PF13527">
    <property type="entry name" value="Acetyltransf_9"/>
    <property type="match status" value="1"/>
</dbReference>
<dbReference type="InterPro" id="IPR016181">
    <property type="entry name" value="Acyl_CoA_acyltransferase"/>
</dbReference>
<comment type="caution">
    <text evidence="2">The sequence shown here is derived from an EMBL/GenBank/DDBJ whole genome shotgun (WGS) entry which is preliminary data.</text>
</comment>
<gene>
    <name evidence="2" type="ORF">ACFPWU_10145</name>
</gene>
<dbReference type="InterPro" id="IPR025559">
    <property type="entry name" value="Eis_dom"/>
</dbReference>
<dbReference type="InterPro" id="IPR051554">
    <property type="entry name" value="Acetyltransferase_Eis"/>
</dbReference>
<dbReference type="Pfam" id="PF13530">
    <property type="entry name" value="SCP2_2"/>
    <property type="match status" value="1"/>
</dbReference>
<dbReference type="GO" id="GO:0016746">
    <property type="term" value="F:acyltransferase activity"/>
    <property type="evidence" value="ECO:0007669"/>
    <property type="project" value="UniProtKB-KW"/>
</dbReference>
<reference evidence="3" key="1">
    <citation type="journal article" date="2019" name="Int. J. Syst. Evol. Microbiol.">
        <title>The Global Catalogue of Microorganisms (GCM) 10K type strain sequencing project: providing services to taxonomists for standard genome sequencing and annotation.</title>
        <authorList>
            <consortium name="The Broad Institute Genomics Platform"/>
            <consortium name="The Broad Institute Genome Sequencing Center for Infectious Disease"/>
            <person name="Wu L."/>
            <person name="Ma J."/>
        </authorList>
    </citation>
    <scope>NUCLEOTIDE SEQUENCE [LARGE SCALE GENOMIC DNA]</scope>
    <source>
        <strain evidence="3">DFY28</strain>
    </source>
</reference>
<sequence>MELDFRVLDPRDATLDPDVVRGWVRGATRGFHLPLVDDDRADLYARRYAADSALMRGAWLPAGSFGAGPEPVATLASWPGEVNTGSGLVDVRMITDVTVSPAQRRQGLASRMIGDELADAARAGFPLAALTVTEGGIYRRFGFGPATFRARVEVDVSARFSVEHPDDVGLAQEGRVGRCVIMPPVEMWPVVDDVFRRWHTVTRGSVSRHAGYQDIATGAIDWETQKPVDTLRGAVHLDADDRPDGFVLWTHSGWENPVGVLTVTDMVALSSSASLGLWEFLAGIDLTQKVTSYVSPDDRLRWAVSDPRTVKQTALDDLLWLRVLDVPATLTSRPWYGDGEVLVGVRDRLGFTDGTWRVVVRDSDVEVTRTDAAAQVQADVSTLGSLVLGGVSVETLAVTGRLRGDATAVRRLASMADGGDVPYCATDF</sequence>
<dbReference type="EMBL" id="JBHSQI010000005">
    <property type="protein sequence ID" value="MFC6154018.1"/>
    <property type="molecule type" value="Genomic_DNA"/>
</dbReference>
<dbReference type="Gene3D" id="3.40.630.30">
    <property type="match status" value="2"/>
</dbReference>
<organism evidence="2 3">
    <name type="scientific">Nocardioides yefusunii</name>
    <dbReference type="NCBI Taxonomy" id="2500546"/>
    <lineage>
        <taxon>Bacteria</taxon>
        <taxon>Bacillati</taxon>
        <taxon>Actinomycetota</taxon>
        <taxon>Actinomycetes</taxon>
        <taxon>Propionibacteriales</taxon>
        <taxon>Nocardioidaceae</taxon>
        <taxon>Nocardioides</taxon>
    </lineage>
</organism>
<name>A0ABW1QY84_9ACTN</name>
<dbReference type="SUPFAM" id="SSF55718">
    <property type="entry name" value="SCP-like"/>
    <property type="match status" value="1"/>
</dbReference>
<dbReference type="InterPro" id="IPR000182">
    <property type="entry name" value="GNAT_dom"/>
</dbReference>
<keyword evidence="2" id="KW-0808">Transferase</keyword>
<dbReference type="Pfam" id="PF17668">
    <property type="entry name" value="Acetyltransf_17"/>
    <property type="match status" value="1"/>
</dbReference>
<dbReference type="InterPro" id="IPR036527">
    <property type="entry name" value="SCP2_sterol-bd_dom_sf"/>
</dbReference>
<dbReference type="Gene3D" id="3.30.1050.10">
    <property type="entry name" value="SCP2 sterol-binding domain"/>
    <property type="match status" value="1"/>
</dbReference>
<dbReference type="EC" id="2.3.1.-" evidence="2"/>
<dbReference type="PANTHER" id="PTHR37817:SF1">
    <property type="entry name" value="N-ACETYLTRANSFERASE EIS"/>
    <property type="match status" value="1"/>
</dbReference>
<protein>
    <submittedName>
        <fullName evidence="2">GNAT family N-acetyltransferase</fullName>
        <ecNumber evidence="2">2.3.1.-</ecNumber>
    </submittedName>
</protein>
<dbReference type="InterPro" id="IPR041380">
    <property type="entry name" value="Acetyltransf_17"/>
</dbReference>
<dbReference type="PANTHER" id="PTHR37817">
    <property type="entry name" value="N-ACETYLTRANSFERASE EIS"/>
    <property type="match status" value="1"/>
</dbReference>
<evidence type="ECO:0000313" key="2">
    <source>
        <dbReference type="EMBL" id="MFC6154018.1"/>
    </source>
</evidence>
<evidence type="ECO:0000313" key="3">
    <source>
        <dbReference type="Proteomes" id="UP001596098"/>
    </source>
</evidence>
<proteinExistence type="predicted"/>
<dbReference type="RefSeq" id="WP_128221772.1">
    <property type="nucleotide sequence ID" value="NZ_CP034929.1"/>
</dbReference>
<feature type="domain" description="N-acetyltransferase" evidence="1">
    <location>
        <begin position="31"/>
        <end position="163"/>
    </location>
</feature>
<dbReference type="Proteomes" id="UP001596098">
    <property type="component" value="Unassembled WGS sequence"/>
</dbReference>
<accession>A0ABW1QY84</accession>
<evidence type="ECO:0000259" key="1">
    <source>
        <dbReference type="PROSITE" id="PS51186"/>
    </source>
</evidence>